<sequence>MRTATFSDFIRRPTQVLADAAGEDIRLTRRGEEDLVVSNATRHDGQIGVLDQLSRLIAASLDERTADRISDSMSDVLPWIDFLPDEHRRSFVGEYLRTARACASIGDFRKLSIEIEAWKESATAYAAGIDPAGADLNLLDEPVAVQRPVLT</sequence>
<name>A0ABQ6ISK4_9MICO</name>
<organism evidence="1 2">
    <name type="scientific">Mobilicoccus caccae</name>
    <dbReference type="NCBI Taxonomy" id="1859295"/>
    <lineage>
        <taxon>Bacteria</taxon>
        <taxon>Bacillati</taxon>
        <taxon>Actinomycetota</taxon>
        <taxon>Actinomycetes</taxon>
        <taxon>Micrococcales</taxon>
        <taxon>Dermatophilaceae</taxon>
        <taxon>Mobilicoccus</taxon>
    </lineage>
</organism>
<keyword evidence="2" id="KW-1185">Reference proteome</keyword>
<gene>
    <name evidence="1" type="ORF">GCM10025883_29590</name>
</gene>
<dbReference type="RefSeq" id="WP_284304535.1">
    <property type="nucleotide sequence ID" value="NZ_BSUO01000001.1"/>
</dbReference>
<dbReference type="EMBL" id="BSUO01000001">
    <property type="protein sequence ID" value="GMA40914.1"/>
    <property type="molecule type" value="Genomic_DNA"/>
</dbReference>
<evidence type="ECO:0000313" key="2">
    <source>
        <dbReference type="Proteomes" id="UP001157126"/>
    </source>
</evidence>
<evidence type="ECO:0000313" key="1">
    <source>
        <dbReference type="EMBL" id="GMA40914.1"/>
    </source>
</evidence>
<protein>
    <recommendedName>
        <fullName evidence="3">Prevent-host-death family protein</fullName>
    </recommendedName>
</protein>
<accession>A0ABQ6ISK4</accession>
<dbReference type="Proteomes" id="UP001157126">
    <property type="component" value="Unassembled WGS sequence"/>
</dbReference>
<reference evidence="2" key="1">
    <citation type="journal article" date="2019" name="Int. J. Syst. Evol. Microbiol.">
        <title>The Global Catalogue of Microorganisms (GCM) 10K type strain sequencing project: providing services to taxonomists for standard genome sequencing and annotation.</title>
        <authorList>
            <consortium name="The Broad Institute Genomics Platform"/>
            <consortium name="The Broad Institute Genome Sequencing Center for Infectious Disease"/>
            <person name="Wu L."/>
            <person name="Ma J."/>
        </authorList>
    </citation>
    <scope>NUCLEOTIDE SEQUENCE [LARGE SCALE GENOMIC DNA]</scope>
    <source>
        <strain evidence="2">NBRC 113072</strain>
    </source>
</reference>
<evidence type="ECO:0008006" key="3">
    <source>
        <dbReference type="Google" id="ProtNLM"/>
    </source>
</evidence>
<proteinExistence type="predicted"/>
<comment type="caution">
    <text evidence="1">The sequence shown here is derived from an EMBL/GenBank/DDBJ whole genome shotgun (WGS) entry which is preliminary data.</text>
</comment>